<keyword evidence="2" id="KW-0732">Signal</keyword>
<dbReference type="EMBL" id="JAQIBC010000002">
    <property type="protein sequence ID" value="MDM5263291.1"/>
    <property type="molecule type" value="Genomic_DNA"/>
</dbReference>
<sequence length="627" mass="67377">MKKNYKNKILGMSVAAAMLLSSNVYAGKIIGVDAGTPHTLTEPLPTQYGFGGWNLGNVDVRMVNAETGEATGLTFNESNGTYDIMTYGDSFRSDITETNGGTVMGILKGKDWPVGEPAGIKVVNDDAGTAQSGKSPNCIMTTSYLDEVDSGTGESGYLDIYDKNPDGIAVPTVCSSPFQSHKRFKINMQPASVFAFDEFTRYGKPIDLVFNLDTEDNSTAARRYQVFSKINNYTDMRLDGYMIELLDENGTKVTADNKIKFSLDISTKESDESGYEAVFAHGLWGPKDTKHEPPHFETDGFFSSVRAGFVQEGNDTQELIGGPDTLGSNYVDLFGIWLPSKWVPYGIFWDDDNDPTTDAELVAFWGTTPVEANDPNAVPAWHKGQADGWAEPSAEELLTWMADPLYSLGKIEDTLNLGPNYVVEVGQNSTIGKTFTIRITPRVAPDANQTAPSYIDANGDYIMPPTDYNGTVAKLVISPAPEFTIGADLSVGVADTNVTGASPDVNDTIVVVITADSGDEENLTLTETDVNSSIFVGSIGTDANSVTADGTVNVVNGTVVTATYGALTATTTATDGTTVTPPPSDDLNPSSGGGGCTYNPNSKNFDMMFLVMMALGLLYPFRRRFIK</sequence>
<feature type="chain" id="PRO_5046509002" evidence="2">
    <location>
        <begin position="27"/>
        <end position="627"/>
    </location>
</feature>
<accession>A0ABT7QQH0</accession>
<dbReference type="NCBIfam" id="NF033191">
    <property type="entry name" value="JDVT-CTERM"/>
    <property type="match status" value="1"/>
</dbReference>
<reference evidence="3" key="1">
    <citation type="submission" date="2023-01" db="EMBL/GenBank/DDBJ databases">
        <title>Sulfurovum sp. XTW-4 genome assembly.</title>
        <authorList>
            <person name="Wang J."/>
        </authorList>
    </citation>
    <scope>NUCLEOTIDE SEQUENCE</scope>
    <source>
        <strain evidence="3">XTW-4</strain>
    </source>
</reference>
<dbReference type="NCBIfam" id="NF033657">
    <property type="entry name" value="choice_anch_F"/>
    <property type="match status" value="1"/>
</dbReference>
<keyword evidence="4" id="KW-1185">Reference proteome</keyword>
<evidence type="ECO:0000313" key="3">
    <source>
        <dbReference type="EMBL" id="MDM5263291.1"/>
    </source>
</evidence>
<evidence type="ECO:0000256" key="2">
    <source>
        <dbReference type="SAM" id="SignalP"/>
    </source>
</evidence>
<comment type="caution">
    <text evidence="3">The sequence shown here is derived from an EMBL/GenBank/DDBJ whole genome shotgun (WGS) entry which is preliminary data.</text>
</comment>
<evidence type="ECO:0000313" key="4">
    <source>
        <dbReference type="Proteomes" id="UP001169066"/>
    </source>
</evidence>
<gene>
    <name evidence="3" type="ORF">PF327_03700</name>
</gene>
<name>A0ABT7QQH0_9BACT</name>
<protein>
    <submittedName>
        <fullName evidence="3">Choice-of-anchor F family protein</fullName>
    </submittedName>
</protein>
<organism evidence="3 4">
    <name type="scientific">Sulfurovum xiamenensis</name>
    <dbReference type="NCBI Taxonomy" id="3019066"/>
    <lineage>
        <taxon>Bacteria</taxon>
        <taxon>Pseudomonadati</taxon>
        <taxon>Campylobacterota</taxon>
        <taxon>Epsilonproteobacteria</taxon>
        <taxon>Campylobacterales</taxon>
        <taxon>Sulfurovaceae</taxon>
        <taxon>Sulfurovum</taxon>
    </lineage>
</organism>
<feature type="region of interest" description="Disordered" evidence="1">
    <location>
        <begin position="573"/>
        <end position="595"/>
    </location>
</feature>
<evidence type="ECO:0000256" key="1">
    <source>
        <dbReference type="SAM" id="MobiDB-lite"/>
    </source>
</evidence>
<dbReference type="Proteomes" id="UP001169066">
    <property type="component" value="Unassembled WGS sequence"/>
</dbReference>
<dbReference type="RefSeq" id="WP_289401406.1">
    <property type="nucleotide sequence ID" value="NZ_JAQIBC010000002.1"/>
</dbReference>
<feature type="signal peptide" evidence="2">
    <location>
        <begin position="1"/>
        <end position="26"/>
    </location>
</feature>
<proteinExistence type="predicted"/>